<dbReference type="InterPro" id="IPR031311">
    <property type="entry name" value="CHIT_BIND_RR_consensus"/>
</dbReference>
<evidence type="ECO:0000313" key="4">
    <source>
        <dbReference type="EMBL" id="KAH8366115.1"/>
    </source>
</evidence>
<comment type="caution">
    <text evidence="4">The sequence shown here is derived from an EMBL/GenBank/DDBJ whole genome shotgun (WGS) entry which is preliminary data.</text>
</comment>
<dbReference type="InterPro" id="IPR050468">
    <property type="entry name" value="Cuticle_Struct_Prot"/>
</dbReference>
<feature type="chain" id="PRO_5042210867" description="Larval cuticle protein 65Ag1-like" evidence="3">
    <location>
        <begin position="17"/>
        <end position="105"/>
    </location>
</feature>
<dbReference type="GO" id="GO:0008010">
    <property type="term" value="F:structural constituent of chitin-based larval cuticle"/>
    <property type="evidence" value="ECO:0007669"/>
    <property type="project" value="TreeGrafter"/>
</dbReference>
<dbReference type="GO" id="GO:0062129">
    <property type="term" value="C:chitin-based extracellular matrix"/>
    <property type="evidence" value="ECO:0007669"/>
    <property type="project" value="TreeGrafter"/>
</dbReference>
<organism evidence="4 5">
    <name type="scientific">Drosophila rubida</name>
    <dbReference type="NCBI Taxonomy" id="30044"/>
    <lineage>
        <taxon>Eukaryota</taxon>
        <taxon>Metazoa</taxon>
        <taxon>Ecdysozoa</taxon>
        <taxon>Arthropoda</taxon>
        <taxon>Hexapoda</taxon>
        <taxon>Insecta</taxon>
        <taxon>Pterygota</taxon>
        <taxon>Neoptera</taxon>
        <taxon>Endopterygota</taxon>
        <taxon>Diptera</taxon>
        <taxon>Brachycera</taxon>
        <taxon>Muscomorpha</taxon>
        <taxon>Ephydroidea</taxon>
        <taxon>Drosophilidae</taxon>
        <taxon>Drosophila</taxon>
    </lineage>
</organism>
<dbReference type="Proteomes" id="UP001200034">
    <property type="component" value="Unassembled WGS sequence"/>
</dbReference>
<keyword evidence="1 2" id="KW-0193">Cuticle</keyword>
<evidence type="ECO:0000313" key="5">
    <source>
        <dbReference type="Proteomes" id="UP001200034"/>
    </source>
</evidence>
<feature type="signal peptide" evidence="3">
    <location>
        <begin position="1"/>
        <end position="16"/>
    </location>
</feature>
<accession>A0AAD4JWP5</accession>
<dbReference type="Pfam" id="PF00379">
    <property type="entry name" value="Chitin_bind_4"/>
    <property type="match status" value="1"/>
</dbReference>
<protein>
    <recommendedName>
        <fullName evidence="6">Larval cuticle protein 65Ag1-like</fullName>
    </recommendedName>
</protein>
<dbReference type="PANTHER" id="PTHR10380:SF218">
    <property type="entry name" value="ADULT CUTICLE PROTEIN 65AA-RELATED"/>
    <property type="match status" value="1"/>
</dbReference>
<proteinExistence type="predicted"/>
<keyword evidence="3" id="KW-0732">Signal</keyword>
<keyword evidence="5" id="KW-1185">Reference proteome</keyword>
<dbReference type="PROSITE" id="PS00233">
    <property type="entry name" value="CHIT_BIND_RR_1"/>
    <property type="match status" value="1"/>
</dbReference>
<dbReference type="InterPro" id="IPR000618">
    <property type="entry name" value="Insect_cuticle"/>
</dbReference>
<evidence type="ECO:0000256" key="3">
    <source>
        <dbReference type="SAM" id="SignalP"/>
    </source>
</evidence>
<evidence type="ECO:0008006" key="6">
    <source>
        <dbReference type="Google" id="ProtNLM"/>
    </source>
</evidence>
<evidence type="ECO:0000256" key="1">
    <source>
        <dbReference type="ARBA" id="ARBA00022460"/>
    </source>
</evidence>
<dbReference type="AlphaFoldDB" id="A0AAD4JWP5"/>
<evidence type="ECO:0000256" key="2">
    <source>
        <dbReference type="PROSITE-ProRule" id="PRU00497"/>
    </source>
</evidence>
<reference evidence="4" key="1">
    <citation type="journal article" date="2021" name="Mol. Ecol. Resour.">
        <title>Phylogenomic analyses of the genus Drosophila reveals genomic signals of climate adaptation.</title>
        <authorList>
            <person name="Li F."/>
            <person name="Rane R.V."/>
            <person name="Luria V."/>
            <person name="Xiong Z."/>
            <person name="Chen J."/>
            <person name="Li Z."/>
            <person name="Catullo R.A."/>
            <person name="Griffin P.C."/>
            <person name="Schiffer M."/>
            <person name="Pearce S."/>
            <person name="Lee S.F."/>
            <person name="McElroy K."/>
            <person name="Stocker A."/>
            <person name="Shirriffs J."/>
            <person name="Cockerell F."/>
            <person name="Coppin C."/>
            <person name="Sgro C.M."/>
            <person name="Karger A."/>
            <person name="Cain J.W."/>
            <person name="Weber J.A."/>
            <person name="Santpere G."/>
            <person name="Kirschner M.W."/>
            <person name="Hoffmann A.A."/>
            <person name="Oakeshott J.G."/>
            <person name="Zhang G."/>
        </authorList>
    </citation>
    <scope>NUCLEOTIDE SEQUENCE</scope>
    <source>
        <strain evidence="4">BGI-SZ-2011g</strain>
    </source>
</reference>
<name>A0AAD4JWP5_9MUSC</name>
<dbReference type="PANTHER" id="PTHR10380">
    <property type="entry name" value="CUTICLE PROTEIN"/>
    <property type="match status" value="1"/>
</dbReference>
<sequence length="105" mass="11201">MKFLIVFVALFALALAAPSDKDTVIVEQNSEVLPDGYTANLKLSDGTDIESSGKLEKAGTDEEALEVQGKYTYADPEGKVHTINYRAGVDGFQPQGEDIPVAPVA</sequence>
<dbReference type="PROSITE" id="PS51155">
    <property type="entry name" value="CHIT_BIND_RR_2"/>
    <property type="match status" value="1"/>
</dbReference>
<dbReference type="EMBL" id="JAJJHW010002774">
    <property type="protein sequence ID" value="KAH8366115.1"/>
    <property type="molecule type" value="Genomic_DNA"/>
</dbReference>
<gene>
    <name evidence="4" type="ORF">KR093_009207</name>
</gene>